<name>A0A090VW67_PSEVU</name>
<dbReference type="RefSeq" id="WP_042393323.1">
    <property type="nucleotide sequence ID" value="NZ_BBMZ01000018.1"/>
</dbReference>
<dbReference type="AlphaFoldDB" id="A0A090VW67"/>
<dbReference type="OrthoDB" id="7065325at2"/>
<dbReference type="Proteomes" id="UP000029462">
    <property type="component" value="Unassembled WGS sequence"/>
</dbReference>
<dbReference type="STRING" id="1115515.EV102420_18_00150"/>
<accession>A0A090VW67</accession>
<dbReference type="PROSITE" id="PS50011">
    <property type="entry name" value="PROTEIN_KINASE_DOM"/>
    <property type="match status" value="1"/>
</dbReference>
<keyword evidence="3" id="KW-1185">Reference proteome</keyword>
<dbReference type="EMBL" id="BBMZ01000018">
    <property type="protein sequence ID" value="GAL59437.1"/>
    <property type="molecule type" value="Genomic_DNA"/>
</dbReference>
<dbReference type="Pfam" id="PF06176">
    <property type="entry name" value="WaaY"/>
    <property type="match status" value="1"/>
</dbReference>
<feature type="domain" description="Protein kinase" evidence="1">
    <location>
        <begin position="11"/>
        <end position="231"/>
    </location>
</feature>
<evidence type="ECO:0000313" key="3">
    <source>
        <dbReference type="Proteomes" id="UP000029462"/>
    </source>
</evidence>
<dbReference type="InterPro" id="IPR000719">
    <property type="entry name" value="Prot_kinase_dom"/>
</dbReference>
<keyword evidence="2" id="KW-0418">Kinase</keyword>
<evidence type="ECO:0000313" key="2">
    <source>
        <dbReference type="EMBL" id="GAL59437.1"/>
    </source>
</evidence>
<dbReference type="InterPro" id="IPR011009">
    <property type="entry name" value="Kinase-like_dom_sf"/>
</dbReference>
<dbReference type="eggNOG" id="COG0661">
    <property type="taxonomic scope" value="Bacteria"/>
</dbReference>
<evidence type="ECO:0000259" key="1">
    <source>
        <dbReference type="PROSITE" id="PS50011"/>
    </source>
</evidence>
<keyword evidence="2" id="KW-0808">Transferase</keyword>
<dbReference type="InterPro" id="IPR009330">
    <property type="entry name" value="LipoPS_heptP_kinase"/>
</dbReference>
<comment type="caution">
    <text evidence="2">The sequence shown here is derived from an EMBL/GenBank/DDBJ whole genome shotgun (WGS) entry which is preliminary data.</text>
</comment>
<dbReference type="GO" id="GO:0005524">
    <property type="term" value="F:ATP binding"/>
    <property type="evidence" value="ECO:0007669"/>
    <property type="project" value="InterPro"/>
</dbReference>
<proteinExistence type="predicted"/>
<dbReference type="GO" id="GO:0004672">
    <property type="term" value="F:protein kinase activity"/>
    <property type="evidence" value="ECO:0007669"/>
    <property type="project" value="InterPro"/>
</dbReference>
<organism evidence="2 3">
    <name type="scientific">Pseudescherichia vulneris NBRC 102420</name>
    <dbReference type="NCBI Taxonomy" id="1115515"/>
    <lineage>
        <taxon>Bacteria</taxon>
        <taxon>Pseudomonadati</taxon>
        <taxon>Pseudomonadota</taxon>
        <taxon>Gammaproteobacteria</taxon>
        <taxon>Enterobacterales</taxon>
        <taxon>Enterobacteriaceae</taxon>
        <taxon>Pseudescherichia</taxon>
    </lineage>
</organism>
<dbReference type="SUPFAM" id="SSF56112">
    <property type="entry name" value="Protein kinase-like (PK-like)"/>
    <property type="match status" value="1"/>
</dbReference>
<reference evidence="2 3" key="1">
    <citation type="submission" date="2014-09" db="EMBL/GenBank/DDBJ databases">
        <title>Whole genome shotgun sequence of Escherichia vulneris NBRC 102420.</title>
        <authorList>
            <person name="Yoshida Y."/>
            <person name="Hosoyama A."/>
            <person name="Tsuchikane K."/>
            <person name="Ohji S."/>
            <person name="Ichikawa N."/>
            <person name="Kimura A."/>
            <person name="Yamazoe A."/>
            <person name="Ezaki T."/>
            <person name="Fujita N."/>
        </authorList>
    </citation>
    <scope>NUCLEOTIDE SEQUENCE [LARGE SCALE GENOMIC DNA]</scope>
    <source>
        <strain evidence="2 3">NBRC 102420</strain>
    </source>
</reference>
<protein>
    <submittedName>
        <fullName evidence="2">Lipopolysaccharide core heptose(II) kinase</fullName>
    </submittedName>
</protein>
<gene>
    <name evidence="2" type="primary">rfaY</name>
    <name evidence="2" type="ORF">EV102420_18_00150</name>
</gene>
<sequence length="231" mass="27029">MSVAFSRKQGFEIYQRVNDDDFTALLTQYKNNQIPVRKLASGNADRSVAIIASEKRKYILKEDRERDKRLEKKIANFIFGPFQSRLIRLMDRAVDEGCHVFQELYFVAEKNRFRTTQDVYALYEYIEGTPLTEVDNPEQYIPQIVDCILELHRHGLASNDIHYGNFILTPDGTLRIIDISCKESVKVCQANDLLALRRKFGVDIQSNSRVYRIIRAKETLRRKIRALKHKK</sequence>